<accession>A0A1I7GG47</accession>
<dbReference type="NCBIfam" id="TIGR04353">
    <property type="entry name" value="PqqD_rel_X"/>
    <property type="match status" value="1"/>
</dbReference>
<dbReference type="STRING" id="1035707.SAMN05216552_1003296"/>
<evidence type="ECO:0000313" key="2">
    <source>
        <dbReference type="Proteomes" id="UP000199391"/>
    </source>
</evidence>
<gene>
    <name evidence="1" type="ORF">SAMN05216552_1003296</name>
</gene>
<proteinExistence type="predicted"/>
<dbReference type="AlphaFoldDB" id="A0A1I7GG47"/>
<dbReference type="RefSeq" id="WP_093554292.1">
    <property type="nucleotide sequence ID" value="NZ_FPBO01000003.1"/>
</dbReference>
<keyword evidence="2" id="KW-1185">Reference proteome</keyword>
<dbReference type="InterPro" id="IPR027599">
    <property type="entry name" value="PqqD-rel_X"/>
</dbReference>
<dbReference type="Proteomes" id="UP000199391">
    <property type="component" value="Unassembled WGS sequence"/>
</dbReference>
<dbReference type="EMBL" id="FPBO01000003">
    <property type="protein sequence ID" value="SFU47383.1"/>
    <property type="molecule type" value="Genomic_DNA"/>
</dbReference>
<protein>
    <submittedName>
        <fullName evidence="1">PqqD family protein, HPr-rel-A system</fullName>
    </submittedName>
</protein>
<evidence type="ECO:0000313" key="1">
    <source>
        <dbReference type="EMBL" id="SFU47383.1"/>
    </source>
</evidence>
<reference evidence="2" key="1">
    <citation type="submission" date="2016-10" db="EMBL/GenBank/DDBJ databases">
        <authorList>
            <person name="Varghese N."/>
            <person name="Submissions S."/>
        </authorList>
    </citation>
    <scope>NUCLEOTIDE SEQUENCE [LARGE SCALE GENOMIC DNA]</scope>
    <source>
        <strain evidence="2">CGMCC 1.11014</strain>
    </source>
</reference>
<sequence length="88" mass="9715">MWQLMPGQSLRYHTWDNEVYVLYNDMSGDTHMLDAAAIEVLTALASGPRDATQLAQSLQLDAGLDSARQLAELLSELLRLALIHTTAC</sequence>
<organism evidence="1 2">
    <name type="scientific">Pseudoduganella namucuonensis</name>
    <dbReference type="NCBI Taxonomy" id="1035707"/>
    <lineage>
        <taxon>Bacteria</taxon>
        <taxon>Pseudomonadati</taxon>
        <taxon>Pseudomonadota</taxon>
        <taxon>Betaproteobacteria</taxon>
        <taxon>Burkholderiales</taxon>
        <taxon>Oxalobacteraceae</taxon>
        <taxon>Telluria group</taxon>
        <taxon>Pseudoduganella</taxon>
    </lineage>
</organism>
<name>A0A1I7GG47_9BURK</name>
<dbReference type="OrthoDB" id="8563960at2"/>